<organism evidence="2 3">
    <name type="scientific">Campylobacter portucalensis</name>
    <dbReference type="NCBI Taxonomy" id="2608384"/>
    <lineage>
        <taxon>Bacteria</taxon>
        <taxon>Pseudomonadati</taxon>
        <taxon>Campylobacterota</taxon>
        <taxon>Epsilonproteobacteria</taxon>
        <taxon>Campylobacterales</taxon>
        <taxon>Campylobacteraceae</taxon>
        <taxon>Campylobacter</taxon>
    </lineage>
</organism>
<accession>A0A6L5WLL9</accession>
<dbReference type="Proteomes" id="UP000476338">
    <property type="component" value="Unassembled WGS sequence"/>
</dbReference>
<reference evidence="2 3" key="1">
    <citation type="submission" date="2019-09" db="EMBL/GenBank/DDBJ databases">
        <authorList>
            <person name="Silva M."/>
            <person name="Pereira G."/>
            <person name="Lopes-Da-Costa L."/>
            <person name="Silva E."/>
        </authorList>
    </citation>
    <scope>NUCLEOTIDE SEQUENCE [LARGE SCALE GENOMIC DNA]</scope>
    <source>
        <strain evidence="2 3">FMV-PI01</strain>
    </source>
</reference>
<evidence type="ECO:0000256" key="1">
    <source>
        <dbReference type="SAM" id="SignalP"/>
    </source>
</evidence>
<dbReference type="AlphaFoldDB" id="A0A6L5WLL9"/>
<reference evidence="2 3" key="2">
    <citation type="submission" date="2020-03" db="EMBL/GenBank/DDBJ databases">
        <title>Campylobacter portucalensis sp. nov., a new species of Campylobacter isolated from the reproductive tract of bulls.</title>
        <authorList>
            <person name="Silva M.F."/>
            <person name="Pereira G."/>
            <person name="Carneiro C."/>
            <person name="Hemphill A."/>
            <person name="Mateus L."/>
            <person name="Lopes-Da-Costa L."/>
            <person name="Silva E."/>
        </authorList>
    </citation>
    <scope>NUCLEOTIDE SEQUENCE [LARGE SCALE GENOMIC DNA]</scope>
    <source>
        <strain evidence="2 3">FMV-PI01</strain>
    </source>
</reference>
<feature type="chain" id="PRO_5027020511" evidence="1">
    <location>
        <begin position="21"/>
        <end position="151"/>
    </location>
</feature>
<dbReference type="RefSeq" id="WP_154570970.1">
    <property type="nucleotide sequence ID" value="NZ_VWSJ01000023.1"/>
</dbReference>
<gene>
    <name evidence="2" type="ORF">F1B92_05935</name>
</gene>
<keyword evidence="1" id="KW-0732">Signal</keyword>
<proteinExistence type="predicted"/>
<comment type="caution">
    <text evidence="2">The sequence shown here is derived from an EMBL/GenBank/DDBJ whole genome shotgun (WGS) entry which is preliminary data.</text>
</comment>
<evidence type="ECO:0000313" key="2">
    <source>
        <dbReference type="EMBL" id="MSN96703.1"/>
    </source>
</evidence>
<protein>
    <submittedName>
        <fullName evidence="2">Excinuclease ATPase subunit</fullName>
    </submittedName>
</protein>
<dbReference type="EMBL" id="VWSJ01000023">
    <property type="protein sequence ID" value="MSN96703.1"/>
    <property type="molecule type" value="Genomic_DNA"/>
</dbReference>
<sequence>MKKFLVLAILMAFGFSALNAKDRFFNHNINEALNSEFAKKMLDNSVNFEFSKTYDIDEKPLVLSKSSNKYRKKFDSKTKGLKIIDKDYKTSCQYVFITTLREFESEAKVRGAKSVVNLQGFFQNQTFDSKDEFQCIIGNMITRVILKGNFK</sequence>
<keyword evidence="3" id="KW-1185">Reference proteome</keyword>
<feature type="signal peptide" evidence="1">
    <location>
        <begin position="1"/>
        <end position="20"/>
    </location>
</feature>
<evidence type="ECO:0000313" key="3">
    <source>
        <dbReference type="Proteomes" id="UP000476338"/>
    </source>
</evidence>
<name>A0A6L5WLL9_9BACT</name>